<evidence type="ECO:0000313" key="3">
    <source>
        <dbReference type="Proteomes" id="UP000316612"/>
    </source>
</evidence>
<feature type="region of interest" description="Disordered" evidence="1">
    <location>
        <begin position="48"/>
        <end position="67"/>
    </location>
</feature>
<dbReference type="RefSeq" id="WP_141364884.1">
    <property type="nucleotide sequence ID" value="NZ_BAAAJL010000013.1"/>
</dbReference>
<organism evidence="2 3">
    <name type="scientific">Glutamicibacter uratoxydans</name>
    <name type="common">Arthrobacter uratoxydans</name>
    <dbReference type="NCBI Taxonomy" id="43667"/>
    <lineage>
        <taxon>Bacteria</taxon>
        <taxon>Bacillati</taxon>
        <taxon>Actinomycetota</taxon>
        <taxon>Actinomycetes</taxon>
        <taxon>Micrococcales</taxon>
        <taxon>Micrococcaceae</taxon>
        <taxon>Glutamicibacter</taxon>
    </lineage>
</organism>
<sequence length="67" mass="7523">MENRSTFLSCKAKALCLRGPAIARVLEQQGAYLGLCYWDSRQPVLARHKQKPPGQINHVGKLMNEEA</sequence>
<proteinExistence type="predicted"/>
<reference evidence="2 3" key="1">
    <citation type="submission" date="2019-06" db="EMBL/GenBank/DDBJ databases">
        <title>Whole genome shotgun sequence of Glutamicibacter uratoxydans NBRC 15515.</title>
        <authorList>
            <person name="Hosoyama A."/>
            <person name="Uohara A."/>
            <person name="Ohji S."/>
            <person name="Ichikawa N."/>
        </authorList>
    </citation>
    <scope>NUCLEOTIDE SEQUENCE [LARGE SCALE GENOMIC DNA]</scope>
    <source>
        <strain evidence="2 3">NBRC 15515</strain>
    </source>
</reference>
<evidence type="ECO:0000256" key="1">
    <source>
        <dbReference type="SAM" id="MobiDB-lite"/>
    </source>
</evidence>
<name>A0A4Y4DNY7_GLUUR</name>
<comment type="caution">
    <text evidence="2">The sequence shown here is derived from an EMBL/GenBank/DDBJ whole genome shotgun (WGS) entry which is preliminary data.</text>
</comment>
<accession>A0A4Y4DNY7</accession>
<keyword evidence="3" id="KW-1185">Reference proteome</keyword>
<dbReference type="Proteomes" id="UP000316612">
    <property type="component" value="Unassembled WGS sequence"/>
</dbReference>
<evidence type="ECO:0000313" key="2">
    <source>
        <dbReference type="EMBL" id="GED06636.1"/>
    </source>
</evidence>
<gene>
    <name evidence="2" type="ORF">AUR04nite_21680</name>
</gene>
<protein>
    <submittedName>
        <fullName evidence="2">Uncharacterized protein</fullName>
    </submittedName>
</protein>
<dbReference type="AlphaFoldDB" id="A0A4Y4DNY7"/>
<dbReference type="EMBL" id="BJNY01000011">
    <property type="protein sequence ID" value="GED06636.1"/>
    <property type="molecule type" value="Genomic_DNA"/>
</dbReference>